<feature type="transmembrane region" description="Helical" evidence="1">
    <location>
        <begin position="84"/>
        <end position="112"/>
    </location>
</feature>
<accession>A0A8D1AQM3</accession>
<evidence type="ECO:0000313" key="2">
    <source>
        <dbReference type="Ensembl" id="ENSSSCP00035038135.1"/>
    </source>
</evidence>
<keyword evidence="1" id="KW-1133">Transmembrane helix</keyword>
<keyword evidence="1" id="KW-0472">Membrane</keyword>
<sequence>MNIWVHASFSRTVLSRYMPRSWIARSYGSSIFSFPVYLHTLFHSGCTKLHSHQHYRKVLFSPYPLQHLLFVDLLMMAILTSVRWYLIVVLICISLIISDVEHLFMCLLAISIFREMSILVFCPFFNWVVCFLLLSFISCLYLPFSRYMKLKSTVDLKFVFLLNLLVVKVLS</sequence>
<evidence type="ECO:0000313" key="3">
    <source>
        <dbReference type="Proteomes" id="UP000694720"/>
    </source>
</evidence>
<reference evidence="2" key="1">
    <citation type="submission" date="2025-08" db="UniProtKB">
        <authorList>
            <consortium name="Ensembl"/>
        </authorList>
    </citation>
    <scope>IDENTIFICATION</scope>
</reference>
<keyword evidence="1" id="KW-0812">Transmembrane</keyword>
<evidence type="ECO:0000256" key="1">
    <source>
        <dbReference type="SAM" id="Phobius"/>
    </source>
</evidence>
<dbReference type="Proteomes" id="UP000694720">
    <property type="component" value="Unplaced"/>
</dbReference>
<name>A0A8D1AQM3_PIG</name>
<organism evidence="2 3">
    <name type="scientific">Sus scrofa</name>
    <name type="common">Pig</name>
    <dbReference type="NCBI Taxonomy" id="9823"/>
    <lineage>
        <taxon>Eukaryota</taxon>
        <taxon>Metazoa</taxon>
        <taxon>Chordata</taxon>
        <taxon>Craniata</taxon>
        <taxon>Vertebrata</taxon>
        <taxon>Euteleostomi</taxon>
        <taxon>Mammalia</taxon>
        <taxon>Eutheria</taxon>
        <taxon>Laurasiatheria</taxon>
        <taxon>Artiodactyla</taxon>
        <taxon>Suina</taxon>
        <taxon>Suidae</taxon>
        <taxon>Sus</taxon>
    </lineage>
</organism>
<dbReference type="Ensembl" id="ENSSSCT00035090971.1">
    <property type="protein sequence ID" value="ENSSSCP00035038135.1"/>
    <property type="gene ID" value="ENSSSCG00035067457.1"/>
</dbReference>
<dbReference type="AlphaFoldDB" id="A0A8D1AQM3"/>
<protein>
    <submittedName>
        <fullName evidence="2">Uncharacterized protein</fullName>
    </submittedName>
</protein>
<feature type="transmembrane region" description="Helical" evidence="1">
    <location>
        <begin position="118"/>
        <end position="142"/>
    </location>
</feature>
<proteinExistence type="predicted"/>